<organism evidence="2 3">
    <name type="scientific">Anaerococcus cruorum</name>
    <dbReference type="NCBI Taxonomy" id="3115617"/>
    <lineage>
        <taxon>Bacteria</taxon>
        <taxon>Bacillati</taxon>
        <taxon>Bacillota</taxon>
        <taxon>Tissierellia</taxon>
        <taxon>Tissierellales</taxon>
        <taxon>Peptoniphilaceae</taxon>
        <taxon>Anaerococcus</taxon>
    </lineage>
</organism>
<proteinExistence type="predicted"/>
<evidence type="ECO:0000313" key="2">
    <source>
        <dbReference type="EMBL" id="MFO3716129.1"/>
    </source>
</evidence>
<dbReference type="EMBL" id="JBGMEH010000006">
    <property type="protein sequence ID" value="MFO3716129.1"/>
    <property type="molecule type" value="Genomic_DNA"/>
</dbReference>
<keyword evidence="3" id="KW-1185">Reference proteome</keyword>
<gene>
    <name evidence="2" type="ORF">ACCQ40_04925</name>
</gene>
<name>A0ABW9MWG4_9FIRM</name>
<evidence type="ECO:0000256" key="1">
    <source>
        <dbReference type="SAM" id="Coils"/>
    </source>
</evidence>
<dbReference type="Proteomes" id="UP001638015">
    <property type="component" value="Unassembled WGS sequence"/>
</dbReference>
<feature type="coiled-coil region" evidence="1">
    <location>
        <begin position="5"/>
        <end position="39"/>
    </location>
</feature>
<dbReference type="RefSeq" id="WP_410032864.1">
    <property type="nucleotide sequence ID" value="NZ_JBGMEH010000006.1"/>
</dbReference>
<protein>
    <submittedName>
        <fullName evidence="2">Uncharacterized protein</fullName>
    </submittedName>
</protein>
<keyword evidence="1" id="KW-0175">Coiled coil</keyword>
<comment type="caution">
    <text evidence="2">The sequence shown here is derived from an EMBL/GenBank/DDBJ whole genome shotgun (WGS) entry which is preliminary data.</text>
</comment>
<reference evidence="2 3" key="1">
    <citation type="journal article" date="2025" name="Anaerobe">
        <title>Description of Anaerococcus kampingiae sp. nov., Anaerococcus groningensis sp. nov., Anaerococcus martiniensis sp. nov., and Anaerococcus cruorum sp. nov., isolated from human clinical specimens.</title>
        <authorList>
            <person name="Boiten K.E."/>
            <person name="Meijer J."/>
            <person name="van Wezel E.M."/>
            <person name="Veloo A.C.M."/>
        </authorList>
    </citation>
    <scope>NUCLEOTIDE SEQUENCE [LARGE SCALE GENOMIC DNA]</scope>
    <source>
        <strain evidence="2 3">ENR1039</strain>
    </source>
</reference>
<sequence>MTYDNFVLSARNEELEEELTRLNKELEEFKNPNKEEEQENGK</sequence>
<evidence type="ECO:0000313" key="3">
    <source>
        <dbReference type="Proteomes" id="UP001638015"/>
    </source>
</evidence>
<accession>A0ABW9MWG4</accession>